<dbReference type="Gene3D" id="3.30.70.920">
    <property type="match status" value="1"/>
</dbReference>
<dbReference type="RefSeq" id="WP_088916099.1">
    <property type="nucleotide sequence ID" value="NZ_CP018632.1"/>
</dbReference>
<protein>
    <recommendedName>
        <fullName evidence="1">Transcription regulator AsnC/Lrp ligand binding domain-containing protein</fullName>
    </recommendedName>
</protein>
<reference evidence="2 3" key="1">
    <citation type="submission" date="2016-12" db="EMBL/GenBank/DDBJ databases">
        <authorList>
            <person name="Song W.-J."/>
            <person name="Kurnit D.M."/>
        </authorList>
    </citation>
    <scope>NUCLEOTIDE SEQUENCE [LARGE SCALE GENOMIC DNA]</scope>
    <source>
        <strain evidence="2 3">IMCC3135</strain>
    </source>
</reference>
<dbReference type="KEGG" id="gai:IMCC3135_02265"/>
<accession>A0A2Z2NSK6</accession>
<dbReference type="AlphaFoldDB" id="A0A2Z2NSK6"/>
<evidence type="ECO:0000313" key="2">
    <source>
        <dbReference type="EMBL" id="ASJ70567.1"/>
    </source>
</evidence>
<evidence type="ECO:0000259" key="1">
    <source>
        <dbReference type="Pfam" id="PF01037"/>
    </source>
</evidence>
<dbReference type="InterPro" id="IPR019887">
    <property type="entry name" value="Tscrpt_reg_AsnC/Lrp_C"/>
</dbReference>
<sequence>MRAYFVRIKCQLGESYTVANQLAELEIASEIHSTAGSFDLLVKLYLEDEVDVGHFVNENIHKVEGIRDTETLVTFRAF</sequence>
<proteinExistence type="predicted"/>
<dbReference type="InterPro" id="IPR011008">
    <property type="entry name" value="Dimeric_a/b-barrel"/>
</dbReference>
<dbReference type="EMBL" id="CP018632">
    <property type="protein sequence ID" value="ASJ70567.1"/>
    <property type="molecule type" value="Genomic_DNA"/>
</dbReference>
<name>A0A2Z2NSK6_9GAMM</name>
<dbReference type="SUPFAM" id="SSF54909">
    <property type="entry name" value="Dimeric alpha+beta barrel"/>
    <property type="match status" value="1"/>
</dbReference>
<dbReference type="Proteomes" id="UP000250079">
    <property type="component" value="Chromosome"/>
</dbReference>
<dbReference type="OrthoDB" id="9799041at2"/>
<keyword evidence="3" id="KW-1185">Reference proteome</keyword>
<organism evidence="2 3">
    <name type="scientific">Granulosicoccus antarcticus IMCC3135</name>
    <dbReference type="NCBI Taxonomy" id="1192854"/>
    <lineage>
        <taxon>Bacteria</taxon>
        <taxon>Pseudomonadati</taxon>
        <taxon>Pseudomonadota</taxon>
        <taxon>Gammaproteobacteria</taxon>
        <taxon>Chromatiales</taxon>
        <taxon>Granulosicoccaceae</taxon>
        <taxon>Granulosicoccus</taxon>
    </lineage>
</organism>
<gene>
    <name evidence="2" type="ORF">IMCC3135_02265</name>
</gene>
<evidence type="ECO:0000313" key="3">
    <source>
        <dbReference type="Proteomes" id="UP000250079"/>
    </source>
</evidence>
<feature type="domain" description="Transcription regulator AsnC/Lrp ligand binding" evidence="1">
    <location>
        <begin position="6"/>
        <end position="76"/>
    </location>
</feature>
<dbReference type="Pfam" id="PF01037">
    <property type="entry name" value="AsnC_trans_reg"/>
    <property type="match status" value="1"/>
</dbReference>